<evidence type="ECO:0000259" key="3">
    <source>
        <dbReference type="SMART" id="SM00906"/>
    </source>
</evidence>
<dbReference type="GO" id="GO:0005634">
    <property type="term" value="C:nucleus"/>
    <property type="evidence" value="ECO:0007669"/>
    <property type="project" value="TreeGrafter"/>
</dbReference>
<feature type="domain" description="Xylanolytic transcriptional activator regulatory" evidence="3">
    <location>
        <begin position="275"/>
        <end position="350"/>
    </location>
</feature>
<dbReference type="CDD" id="cd12148">
    <property type="entry name" value="fungal_TF_MHR"/>
    <property type="match status" value="1"/>
</dbReference>
<feature type="compositionally biased region" description="Basic and acidic residues" evidence="2">
    <location>
        <begin position="76"/>
        <end position="89"/>
    </location>
</feature>
<name>A0A6G1KY72_9PEZI</name>
<dbReference type="PANTHER" id="PTHR31668">
    <property type="entry name" value="GLUCOSE TRANSPORT TRANSCRIPTION REGULATOR RGT1-RELATED-RELATED"/>
    <property type="match status" value="1"/>
</dbReference>
<sequence length="617" mass="68637">MARSSTAASGGLMLFQDDSYAAGVVTERELQCLTTETPTSASDRSTRPASNRSAVHATTTFLPAAPATSNPPRTSRSADSRDTSRRADSPTHGSLIVGPTVAEDVQILENYLSLGNNTASRPRGYRTVFSANNDPVIYWSVPKRREGLHMAKDPGRSQLEVMEQVLGPAQDELITLFFRFVHPCFPIMDEGMLEDLRERRMKAVSCTLRCWVLMTAVPLWDRSPVLRNWPHPSHAFLANQALMSLQEDFMVPGVHTVCAAILDLLARPVKSVANNITVAARTVGLAHSLGLNRDPSSWHATAAEKSLRMRLWWAVLINDHWASLAHGTPPNIISDRYDVPIPDLASCTPIPTSDEERQALESFRQLCILTEILSGPLTLVYSLKTQADTATRELRKAECSLDEWEMSVRHFFDLRPEIEPPAGHCSLWLCFLSLRLLIQRLYLRLALLQPSHSAEEEKHYRNGMLRKAALAILDFVIALEPSHCDEFWFAHVTHYLVTSTTILLRCTIEAPDPSIAQTSMAKLLTFRQKLVTATTEWGWDLADLCLERCSEAITRIAEAHSAADAAAMDIHQMGELGSSDMLLQPLTDMGAFLPADSLDFPWEMLWDTFDGPSTAIL</sequence>
<dbReference type="EMBL" id="ML995888">
    <property type="protein sequence ID" value="KAF2765575.1"/>
    <property type="molecule type" value="Genomic_DNA"/>
</dbReference>
<organism evidence="4 5">
    <name type="scientific">Teratosphaeria nubilosa</name>
    <dbReference type="NCBI Taxonomy" id="161662"/>
    <lineage>
        <taxon>Eukaryota</taxon>
        <taxon>Fungi</taxon>
        <taxon>Dikarya</taxon>
        <taxon>Ascomycota</taxon>
        <taxon>Pezizomycotina</taxon>
        <taxon>Dothideomycetes</taxon>
        <taxon>Dothideomycetidae</taxon>
        <taxon>Mycosphaerellales</taxon>
        <taxon>Teratosphaeriaceae</taxon>
        <taxon>Teratosphaeria</taxon>
    </lineage>
</organism>
<dbReference type="OrthoDB" id="3034343at2759"/>
<dbReference type="SMART" id="SM00906">
    <property type="entry name" value="Fungal_trans"/>
    <property type="match status" value="1"/>
</dbReference>
<dbReference type="GO" id="GO:0008270">
    <property type="term" value="F:zinc ion binding"/>
    <property type="evidence" value="ECO:0007669"/>
    <property type="project" value="InterPro"/>
</dbReference>
<gene>
    <name evidence="4" type="ORF">EJ03DRAFT_354716</name>
</gene>
<keyword evidence="5" id="KW-1185">Reference proteome</keyword>
<dbReference type="AlphaFoldDB" id="A0A6G1KY72"/>
<dbReference type="GO" id="GO:0003677">
    <property type="term" value="F:DNA binding"/>
    <property type="evidence" value="ECO:0007669"/>
    <property type="project" value="InterPro"/>
</dbReference>
<feature type="region of interest" description="Disordered" evidence="2">
    <location>
        <begin position="33"/>
        <end position="98"/>
    </location>
</feature>
<evidence type="ECO:0000256" key="2">
    <source>
        <dbReference type="SAM" id="MobiDB-lite"/>
    </source>
</evidence>
<feature type="compositionally biased region" description="Low complexity" evidence="2">
    <location>
        <begin position="57"/>
        <end position="75"/>
    </location>
</feature>
<dbReference type="InterPro" id="IPR050797">
    <property type="entry name" value="Carb_Metab_Trans_Reg"/>
</dbReference>
<keyword evidence="1" id="KW-0539">Nucleus</keyword>
<feature type="compositionally biased region" description="Polar residues" evidence="2">
    <location>
        <begin position="33"/>
        <end position="53"/>
    </location>
</feature>
<dbReference type="Pfam" id="PF04082">
    <property type="entry name" value="Fungal_trans"/>
    <property type="match status" value="1"/>
</dbReference>
<proteinExistence type="predicted"/>
<reference evidence="4" key="1">
    <citation type="journal article" date="2020" name="Stud. Mycol.">
        <title>101 Dothideomycetes genomes: a test case for predicting lifestyles and emergence of pathogens.</title>
        <authorList>
            <person name="Haridas S."/>
            <person name="Albert R."/>
            <person name="Binder M."/>
            <person name="Bloem J."/>
            <person name="Labutti K."/>
            <person name="Salamov A."/>
            <person name="Andreopoulos B."/>
            <person name="Baker S."/>
            <person name="Barry K."/>
            <person name="Bills G."/>
            <person name="Bluhm B."/>
            <person name="Cannon C."/>
            <person name="Castanera R."/>
            <person name="Culley D."/>
            <person name="Daum C."/>
            <person name="Ezra D."/>
            <person name="Gonzalez J."/>
            <person name="Henrissat B."/>
            <person name="Kuo A."/>
            <person name="Liang C."/>
            <person name="Lipzen A."/>
            <person name="Lutzoni F."/>
            <person name="Magnuson J."/>
            <person name="Mondo S."/>
            <person name="Nolan M."/>
            <person name="Ohm R."/>
            <person name="Pangilinan J."/>
            <person name="Park H.-J."/>
            <person name="Ramirez L."/>
            <person name="Alfaro M."/>
            <person name="Sun H."/>
            <person name="Tritt A."/>
            <person name="Yoshinaga Y."/>
            <person name="Zwiers L.-H."/>
            <person name="Turgeon B."/>
            <person name="Goodwin S."/>
            <person name="Spatafora J."/>
            <person name="Crous P."/>
            <person name="Grigoriev I."/>
        </authorList>
    </citation>
    <scope>NUCLEOTIDE SEQUENCE</scope>
    <source>
        <strain evidence="4">CBS 116005</strain>
    </source>
</reference>
<accession>A0A6G1KY72</accession>
<protein>
    <recommendedName>
        <fullName evidence="3">Xylanolytic transcriptional activator regulatory domain-containing protein</fullName>
    </recommendedName>
</protein>
<evidence type="ECO:0000313" key="5">
    <source>
        <dbReference type="Proteomes" id="UP000799436"/>
    </source>
</evidence>
<dbReference type="InterPro" id="IPR007219">
    <property type="entry name" value="XnlR_reg_dom"/>
</dbReference>
<dbReference type="Proteomes" id="UP000799436">
    <property type="component" value="Unassembled WGS sequence"/>
</dbReference>
<evidence type="ECO:0000256" key="1">
    <source>
        <dbReference type="ARBA" id="ARBA00023242"/>
    </source>
</evidence>
<dbReference type="GO" id="GO:0001080">
    <property type="term" value="P:nitrogen catabolite activation of transcription from RNA polymerase II promoter"/>
    <property type="evidence" value="ECO:0007669"/>
    <property type="project" value="TreeGrafter"/>
</dbReference>
<dbReference type="GO" id="GO:0006351">
    <property type="term" value="P:DNA-templated transcription"/>
    <property type="evidence" value="ECO:0007669"/>
    <property type="project" value="InterPro"/>
</dbReference>
<evidence type="ECO:0000313" key="4">
    <source>
        <dbReference type="EMBL" id="KAF2765575.1"/>
    </source>
</evidence>
<dbReference type="PANTHER" id="PTHR31668:SF10">
    <property type="entry name" value="ZN(II)2CYS6 TRANSCRIPTION FACTOR (EUROFUNG)"/>
    <property type="match status" value="1"/>
</dbReference>